<evidence type="ECO:0000313" key="15">
    <source>
        <dbReference type="Proteomes" id="UP000182444"/>
    </source>
</evidence>
<name>A0A1D8N833_YARLL</name>
<dbReference type="RefSeq" id="XP_500979.3">
    <property type="nucleotide sequence ID" value="XM_500979.3"/>
</dbReference>
<evidence type="ECO:0000256" key="1">
    <source>
        <dbReference type="ARBA" id="ARBA00001638"/>
    </source>
</evidence>
<dbReference type="VEuPathDB" id="FungiDB:YALI1_B21594g"/>
<organism evidence="14 15">
    <name type="scientific">Yarrowia lipolytica</name>
    <name type="common">Candida lipolytica</name>
    <dbReference type="NCBI Taxonomy" id="4952"/>
    <lineage>
        <taxon>Eukaryota</taxon>
        <taxon>Fungi</taxon>
        <taxon>Dikarya</taxon>
        <taxon>Ascomycota</taxon>
        <taxon>Saccharomycotina</taxon>
        <taxon>Dipodascomycetes</taxon>
        <taxon>Dipodascales</taxon>
        <taxon>Dipodascales incertae sedis</taxon>
        <taxon>Yarrowia</taxon>
    </lineage>
</organism>
<comment type="cofactor">
    <cofactor evidence="3">
        <name>Co(2+)</name>
        <dbReference type="ChEBI" id="CHEBI:48828"/>
    </cofactor>
</comment>
<dbReference type="InterPro" id="IPR039356">
    <property type="entry name" value="YfbR/HDDC2"/>
</dbReference>
<feature type="domain" description="HD/PDEase" evidence="13">
    <location>
        <begin position="80"/>
        <end position="197"/>
    </location>
</feature>
<keyword evidence="10" id="KW-0378">Hydrolase</keyword>
<evidence type="ECO:0000256" key="9">
    <source>
        <dbReference type="ARBA" id="ARBA00022723"/>
    </source>
</evidence>
<dbReference type="PANTHER" id="PTHR11845:SF13">
    <property type="entry name" value="5'-DEOXYNUCLEOTIDASE HDDC2"/>
    <property type="match status" value="1"/>
</dbReference>
<keyword evidence="12" id="KW-0170">Cobalt</keyword>
<comment type="function">
    <text evidence="5">Catalyzes the dephosphorylation of the nucleoside 5'-monophosphates deoxyadenosine monophosphate (dAMP), deoxycytidine monophosphate (dCMP), deoxyguanosine monophosphate (dGMP) and deoxythymidine monophosphate (dTMP).</text>
</comment>
<dbReference type="EC" id="3.1.3.89" evidence="8"/>
<comment type="subunit">
    <text evidence="7">Homodimer.</text>
</comment>
<comment type="cofactor">
    <cofactor evidence="2">
        <name>Mn(2+)</name>
        <dbReference type="ChEBI" id="CHEBI:29035"/>
    </cofactor>
</comment>
<dbReference type="GO" id="GO:0009159">
    <property type="term" value="P:deoxyribonucleoside monophosphate catabolic process"/>
    <property type="evidence" value="ECO:0007669"/>
    <property type="project" value="UniProtKB-ARBA"/>
</dbReference>
<dbReference type="EMBL" id="CP017554">
    <property type="protein sequence ID" value="AOW01798.1"/>
    <property type="molecule type" value="Genomic_DNA"/>
</dbReference>
<dbReference type="InterPro" id="IPR003607">
    <property type="entry name" value="HD/PDEase_dom"/>
</dbReference>
<dbReference type="PANTHER" id="PTHR11845">
    <property type="entry name" value="5'-DEOXYNUCLEOTIDASE HDDC2"/>
    <property type="match status" value="1"/>
</dbReference>
<dbReference type="GO" id="GO:0005737">
    <property type="term" value="C:cytoplasm"/>
    <property type="evidence" value="ECO:0007669"/>
    <property type="project" value="TreeGrafter"/>
</dbReference>
<dbReference type="VEuPathDB" id="FungiDB:YALI0_B16566g"/>
<evidence type="ECO:0000256" key="8">
    <source>
        <dbReference type="ARBA" id="ARBA00012964"/>
    </source>
</evidence>
<dbReference type="GO" id="GO:0002953">
    <property type="term" value="F:5'-deoxynucleotidase activity"/>
    <property type="evidence" value="ECO:0007669"/>
    <property type="project" value="UniProtKB-EC"/>
</dbReference>
<comment type="cofactor">
    <cofactor evidence="4">
        <name>Mg(2+)</name>
        <dbReference type="ChEBI" id="CHEBI:18420"/>
    </cofactor>
</comment>
<dbReference type="GO" id="GO:0046872">
    <property type="term" value="F:metal ion binding"/>
    <property type="evidence" value="ECO:0007669"/>
    <property type="project" value="UniProtKB-KW"/>
</dbReference>
<dbReference type="Gene3D" id="1.10.3210.10">
    <property type="entry name" value="Hypothetical protein af1432"/>
    <property type="match status" value="1"/>
</dbReference>
<evidence type="ECO:0000259" key="13">
    <source>
        <dbReference type="SMART" id="SM00471"/>
    </source>
</evidence>
<reference evidence="14 15" key="1">
    <citation type="journal article" date="2016" name="PLoS ONE">
        <title>Sequence Assembly of Yarrowia lipolytica Strain W29/CLIB89 Shows Transposable Element Diversity.</title>
        <authorList>
            <person name="Magnan C."/>
            <person name="Yu J."/>
            <person name="Chang I."/>
            <person name="Jahn E."/>
            <person name="Kanomata Y."/>
            <person name="Wu J."/>
            <person name="Zeller M."/>
            <person name="Oakes M."/>
            <person name="Baldi P."/>
            <person name="Sandmeyer S."/>
        </authorList>
    </citation>
    <scope>NUCLEOTIDE SEQUENCE [LARGE SCALE GENOMIC DNA]</scope>
    <source>
        <strain evidence="15">CLIB89(W29)</strain>
    </source>
</reference>
<evidence type="ECO:0000256" key="10">
    <source>
        <dbReference type="ARBA" id="ARBA00022801"/>
    </source>
</evidence>
<evidence type="ECO:0000256" key="3">
    <source>
        <dbReference type="ARBA" id="ARBA00001941"/>
    </source>
</evidence>
<accession>A0A1D8N833</accession>
<evidence type="ECO:0000256" key="2">
    <source>
        <dbReference type="ARBA" id="ARBA00001936"/>
    </source>
</evidence>
<dbReference type="FunFam" id="1.10.3210.10:FF:000011">
    <property type="entry name" value="HD domain-containing protein 2"/>
    <property type="match status" value="1"/>
</dbReference>
<dbReference type="GeneID" id="2907386"/>
<comment type="catalytic activity">
    <reaction evidence="1">
        <text>a 2'-deoxyribonucleoside 5'-phosphate + H2O = a 2'-deoxyribonucleoside + phosphate</text>
        <dbReference type="Rhea" id="RHEA:36167"/>
        <dbReference type="ChEBI" id="CHEBI:15377"/>
        <dbReference type="ChEBI" id="CHEBI:18274"/>
        <dbReference type="ChEBI" id="CHEBI:43474"/>
        <dbReference type="ChEBI" id="CHEBI:65317"/>
        <dbReference type="EC" id="3.1.3.89"/>
    </reaction>
</comment>
<gene>
    <name evidence="14" type="ORF">YALI1_B21594g</name>
</gene>
<dbReference type="SMART" id="SM00471">
    <property type="entry name" value="HDc"/>
    <property type="match status" value="1"/>
</dbReference>
<keyword evidence="11" id="KW-0460">Magnesium</keyword>
<dbReference type="SUPFAM" id="SSF109604">
    <property type="entry name" value="HD-domain/PDEase-like"/>
    <property type="match status" value="1"/>
</dbReference>
<dbReference type="Pfam" id="PF13023">
    <property type="entry name" value="HD_3"/>
    <property type="match status" value="1"/>
</dbReference>
<evidence type="ECO:0000256" key="6">
    <source>
        <dbReference type="ARBA" id="ARBA00009999"/>
    </source>
</evidence>
<dbReference type="Proteomes" id="UP000182444">
    <property type="component" value="Chromosome 1B"/>
</dbReference>
<evidence type="ECO:0000313" key="14">
    <source>
        <dbReference type="EMBL" id="AOW01798.1"/>
    </source>
</evidence>
<evidence type="ECO:0000256" key="7">
    <source>
        <dbReference type="ARBA" id="ARBA00011738"/>
    </source>
</evidence>
<dbReference type="InterPro" id="IPR006674">
    <property type="entry name" value="HD_domain"/>
</dbReference>
<evidence type="ECO:0000256" key="11">
    <source>
        <dbReference type="ARBA" id="ARBA00022842"/>
    </source>
</evidence>
<keyword evidence="9" id="KW-0479">Metal-binding</keyword>
<dbReference type="eggNOG" id="KOG3197">
    <property type="taxonomic scope" value="Eukaryota"/>
</dbReference>
<dbReference type="OMA" id="PHLRFFH"/>
<protein>
    <recommendedName>
        <fullName evidence="8">5'-deoxynucleotidase</fullName>
        <ecNumber evidence="8">3.1.3.89</ecNumber>
    </recommendedName>
</protein>
<sequence>MKLRPYLTCETGLICFEDGSRTSTHTMSDWTPEGALPADLKEEIAAAATGTESLLAFLNVVERLKTTPRTGWLRYKMIDDPESIADHQYRMSIIAMLSLSPVNQNTCVKMALVHDMAEAIVGDITPFDDMTKAEKSRREHSSIIYMAALVEKYNPVAAKEIVDLWNQYENCSTDEARLVKDIDKFELMLQTYEYEKQHKFAEDLSQFYTLRGVIKTEEIGKLADELLRKRQLAMDKLGVKWD</sequence>
<dbReference type="AlphaFoldDB" id="A0A1D8N833"/>
<evidence type="ECO:0000256" key="4">
    <source>
        <dbReference type="ARBA" id="ARBA00001946"/>
    </source>
</evidence>
<comment type="similarity">
    <text evidence="6">Belongs to the HDDC2 family.</text>
</comment>
<proteinExistence type="inferred from homology"/>
<dbReference type="KEGG" id="yli:2907386"/>
<evidence type="ECO:0000256" key="5">
    <source>
        <dbReference type="ARBA" id="ARBA00004074"/>
    </source>
</evidence>
<evidence type="ECO:0000256" key="12">
    <source>
        <dbReference type="ARBA" id="ARBA00023285"/>
    </source>
</evidence>